<dbReference type="FunFam" id="2.40.10.10:FF:000069">
    <property type="entry name" value="Hyaluronan-binding protein 2"/>
    <property type="match status" value="1"/>
</dbReference>
<organism evidence="24 25">
    <name type="scientific">Heterocephalus glaber</name>
    <name type="common">Naked mole rat</name>
    <dbReference type="NCBI Taxonomy" id="10181"/>
    <lineage>
        <taxon>Eukaryota</taxon>
        <taxon>Metazoa</taxon>
        <taxon>Chordata</taxon>
        <taxon>Craniata</taxon>
        <taxon>Vertebrata</taxon>
        <taxon>Euteleostomi</taxon>
        <taxon>Mammalia</taxon>
        <taxon>Eutheria</taxon>
        <taxon>Euarchontoglires</taxon>
        <taxon>Glires</taxon>
        <taxon>Rodentia</taxon>
        <taxon>Hystricomorpha</taxon>
        <taxon>Bathyergidae</taxon>
        <taxon>Heterocephalus</taxon>
    </lineage>
</organism>
<evidence type="ECO:0000256" key="12">
    <source>
        <dbReference type="ARBA" id="ARBA00061783"/>
    </source>
</evidence>
<feature type="disulfide bond" evidence="18">
    <location>
        <begin position="284"/>
        <end position="293"/>
    </location>
</feature>
<evidence type="ECO:0000313" key="25">
    <source>
        <dbReference type="Proteomes" id="UP000006813"/>
    </source>
</evidence>
<feature type="domain" description="EGF-like" evidence="21">
    <location>
        <begin position="217"/>
        <end position="254"/>
    </location>
</feature>
<dbReference type="PROSITE" id="PS00022">
    <property type="entry name" value="EGF_1"/>
    <property type="match status" value="3"/>
</dbReference>
<feature type="domain" description="Peptidase S1" evidence="23">
    <location>
        <begin position="420"/>
        <end position="670"/>
    </location>
</feature>
<evidence type="ECO:0000256" key="1">
    <source>
        <dbReference type="ARBA" id="ARBA00004613"/>
    </source>
</evidence>
<feature type="disulfide bond" evidence="18">
    <location>
        <begin position="244"/>
        <end position="253"/>
    </location>
</feature>
<keyword evidence="10 20" id="KW-0720">Serine protease</keyword>
<evidence type="ECO:0000256" key="11">
    <source>
        <dbReference type="ARBA" id="ARBA00023157"/>
    </source>
</evidence>
<dbReference type="InterPro" id="IPR001254">
    <property type="entry name" value="Trypsin_dom"/>
</dbReference>
<dbReference type="InterPro" id="IPR033116">
    <property type="entry name" value="TRYPSIN_SER"/>
</dbReference>
<evidence type="ECO:0000256" key="3">
    <source>
        <dbReference type="ARBA" id="ARBA00022536"/>
    </source>
</evidence>
<dbReference type="PRINTS" id="PR00722">
    <property type="entry name" value="CHYMOTRYPSIN"/>
</dbReference>
<dbReference type="PROSITE" id="PS50026">
    <property type="entry name" value="EGF_3"/>
    <property type="match status" value="3"/>
</dbReference>
<evidence type="ECO:0000256" key="5">
    <source>
        <dbReference type="ARBA" id="ARBA00022670"/>
    </source>
</evidence>
<evidence type="ECO:0000256" key="19">
    <source>
        <dbReference type="PROSITE-ProRule" id="PRU00121"/>
    </source>
</evidence>
<evidence type="ECO:0000256" key="7">
    <source>
        <dbReference type="ARBA" id="ARBA00022729"/>
    </source>
</evidence>
<gene>
    <name evidence="24" type="ORF">GW7_14642</name>
</gene>
<evidence type="ECO:0000256" key="8">
    <source>
        <dbReference type="ARBA" id="ARBA00022737"/>
    </source>
</evidence>
<keyword evidence="5 20" id="KW-0645">Protease</keyword>
<evidence type="ECO:0000259" key="22">
    <source>
        <dbReference type="PROSITE" id="PS50070"/>
    </source>
</evidence>
<evidence type="ECO:0000256" key="15">
    <source>
        <dbReference type="ARBA" id="ARBA00093611"/>
    </source>
</evidence>
<dbReference type="SMART" id="SM00179">
    <property type="entry name" value="EGF_CA"/>
    <property type="match status" value="1"/>
</dbReference>
<feature type="disulfide bond" evidence="18">
    <location>
        <begin position="221"/>
        <end position="231"/>
    </location>
</feature>
<dbReference type="CDD" id="cd00108">
    <property type="entry name" value="KR"/>
    <property type="match status" value="1"/>
</dbReference>
<feature type="domain" description="EGF-like" evidence="21">
    <location>
        <begin position="179"/>
        <end position="215"/>
    </location>
</feature>
<keyword evidence="4 19" id="KW-0420">Kringle</keyword>
<dbReference type="InterPro" id="IPR018114">
    <property type="entry name" value="TRYPSIN_HIS"/>
</dbReference>
<dbReference type="SMART" id="SM00020">
    <property type="entry name" value="Tryp_SPc"/>
    <property type="match status" value="1"/>
</dbReference>
<comment type="function">
    <text evidence="14">Cleaves the alpha-chain at multiple sites and the beta-chain between 'Lys-53' and 'Lys-54' but not the gamma-chain of fibrinogen and therefore does not initiate the formation of the fibrin clot and does not cause the fibrinolysis directly. It does not cleave (activate) prothrombin and plasminogen but converts the inactive single chain urinary plasminogen activator (pro-urokinase) to the active two chain form. Activates coagulation factor VII. May function as a tumor suppressor negatively regulating cell proliferation and cell migration.</text>
</comment>
<comment type="caution">
    <text evidence="18">Lacks conserved residue(s) required for the propagation of feature annotation.</text>
</comment>
<accession>G5BKD5</accession>
<dbReference type="GO" id="GO:0004252">
    <property type="term" value="F:serine-type endopeptidase activity"/>
    <property type="evidence" value="ECO:0007669"/>
    <property type="project" value="InterPro"/>
</dbReference>
<keyword evidence="9 20" id="KW-0378">Hydrolase</keyword>
<evidence type="ECO:0000313" key="24">
    <source>
        <dbReference type="EMBL" id="EHB09736.1"/>
    </source>
</evidence>
<dbReference type="InterPro" id="IPR001314">
    <property type="entry name" value="Peptidase_S1A"/>
</dbReference>
<keyword evidence="11 18" id="KW-1015">Disulfide bond</keyword>
<dbReference type="PROSITE" id="PS50070">
    <property type="entry name" value="KRINGLE_2"/>
    <property type="match status" value="1"/>
</dbReference>
<dbReference type="FunFam" id="2.10.25.10:FF:000571">
    <property type="entry name" value="Hyaluronan-binding protein 2"/>
    <property type="match status" value="1"/>
</dbReference>
<dbReference type="PROSITE" id="PS50240">
    <property type="entry name" value="TRYPSIN_DOM"/>
    <property type="match status" value="1"/>
</dbReference>
<evidence type="ECO:0000259" key="21">
    <source>
        <dbReference type="PROSITE" id="PS50026"/>
    </source>
</evidence>
<dbReference type="Gene3D" id="2.10.25.10">
    <property type="entry name" value="Laminin"/>
    <property type="match status" value="2"/>
</dbReference>
<dbReference type="PRINTS" id="PR00018">
    <property type="entry name" value="KRINGLE"/>
</dbReference>
<dbReference type="FunFam" id="2.40.20.10:FF:000001">
    <property type="entry name" value="Urokinase-type plasminogen activator"/>
    <property type="match status" value="1"/>
</dbReference>
<name>G5BKD5_HETGA</name>
<dbReference type="InterPro" id="IPR000001">
    <property type="entry name" value="Kringle"/>
</dbReference>
<dbReference type="PROSITE" id="PS00134">
    <property type="entry name" value="TRYPSIN_HIS"/>
    <property type="match status" value="1"/>
</dbReference>
<dbReference type="GO" id="GO:0005509">
    <property type="term" value="F:calcium ion binding"/>
    <property type="evidence" value="ECO:0007669"/>
    <property type="project" value="InterPro"/>
</dbReference>
<dbReference type="PROSITE" id="PS00135">
    <property type="entry name" value="TRYPSIN_SER"/>
    <property type="match status" value="1"/>
</dbReference>
<dbReference type="AlphaFoldDB" id="G5BKD5"/>
<dbReference type="PANTHER" id="PTHR24264">
    <property type="entry name" value="TRYPSIN-RELATED"/>
    <property type="match status" value="1"/>
</dbReference>
<dbReference type="eggNOG" id="KOG3627">
    <property type="taxonomic scope" value="Eukaryota"/>
</dbReference>
<dbReference type="EMBL" id="JH170748">
    <property type="protein sequence ID" value="EHB09736.1"/>
    <property type="molecule type" value="Genomic_DNA"/>
</dbReference>
<feature type="disulfide bond" evidence="18">
    <location>
        <begin position="265"/>
        <end position="282"/>
    </location>
</feature>
<dbReference type="CDD" id="cd00190">
    <property type="entry name" value="Tryp_SPc"/>
    <property type="match status" value="1"/>
</dbReference>
<feature type="domain" description="EGF-like" evidence="21">
    <location>
        <begin position="256"/>
        <end position="294"/>
    </location>
</feature>
<dbReference type="Gene3D" id="2.40.10.10">
    <property type="entry name" value="Trypsin-like serine proteases"/>
    <property type="match status" value="1"/>
</dbReference>
<evidence type="ECO:0000256" key="10">
    <source>
        <dbReference type="ARBA" id="ARBA00022825"/>
    </source>
</evidence>
<evidence type="ECO:0000256" key="20">
    <source>
        <dbReference type="RuleBase" id="RU363034"/>
    </source>
</evidence>
<feature type="domain" description="Kringle" evidence="22">
    <location>
        <begin position="299"/>
        <end position="382"/>
    </location>
</feature>
<evidence type="ECO:0000256" key="2">
    <source>
        <dbReference type="ARBA" id="ARBA00022525"/>
    </source>
</evidence>
<protein>
    <recommendedName>
        <fullName evidence="15">Factor VII-activating protease</fullName>
    </recommendedName>
    <alternativeName>
        <fullName evidence="16">Hepatocyte growth factor activator-like protein</fullName>
    </alternativeName>
    <alternativeName>
        <fullName evidence="17">Hyaluronan-binding protein 2</fullName>
    </alternativeName>
    <alternativeName>
        <fullName evidence="13">Plasma hyaluronan-binding protein</fullName>
    </alternativeName>
</protein>
<dbReference type="SUPFAM" id="SSF57440">
    <property type="entry name" value="Kringle-like"/>
    <property type="match status" value="1"/>
</dbReference>
<reference evidence="24 25" key="1">
    <citation type="journal article" date="2011" name="Nature">
        <title>Genome sequencing reveals insights into physiology and longevity of the naked mole rat.</title>
        <authorList>
            <person name="Kim E.B."/>
            <person name="Fang X."/>
            <person name="Fushan A.A."/>
            <person name="Huang Z."/>
            <person name="Lobanov A.V."/>
            <person name="Han L."/>
            <person name="Marino S.M."/>
            <person name="Sun X."/>
            <person name="Turanov A.A."/>
            <person name="Yang P."/>
            <person name="Yim S.H."/>
            <person name="Zhao X."/>
            <person name="Kasaikina M.V."/>
            <person name="Stoletzki N."/>
            <person name="Peng C."/>
            <person name="Polak P."/>
            <person name="Xiong Z."/>
            <person name="Kiezun A."/>
            <person name="Zhu Y."/>
            <person name="Chen Y."/>
            <person name="Kryukov G.V."/>
            <person name="Zhang Q."/>
            <person name="Peshkin L."/>
            <person name="Yang L."/>
            <person name="Bronson R.T."/>
            <person name="Buffenstein R."/>
            <person name="Wang B."/>
            <person name="Han C."/>
            <person name="Li Q."/>
            <person name="Chen L."/>
            <person name="Zhao W."/>
            <person name="Sunyaev S.R."/>
            <person name="Park T.J."/>
            <person name="Zhang G."/>
            <person name="Wang J."/>
            <person name="Gladyshev V.N."/>
        </authorList>
    </citation>
    <scope>NUCLEOTIDE SEQUENCE [LARGE SCALE GENOMIC DNA]</scope>
</reference>
<dbReference type="InterPro" id="IPR009003">
    <property type="entry name" value="Peptidase_S1_PA"/>
</dbReference>
<dbReference type="FunCoup" id="G5BKD5">
    <property type="interactions" value="237"/>
</dbReference>
<dbReference type="SMART" id="SM00130">
    <property type="entry name" value="KR"/>
    <property type="match status" value="1"/>
</dbReference>
<evidence type="ECO:0000256" key="14">
    <source>
        <dbReference type="ARBA" id="ARBA00093410"/>
    </source>
</evidence>
<dbReference type="InterPro" id="IPR001881">
    <property type="entry name" value="EGF-like_Ca-bd_dom"/>
</dbReference>
<dbReference type="SUPFAM" id="SSF50494">
    <property type="entry name" value="Trypsin-like serine proteases"/>
    <property type="match status" value="1"/>
</dbReference>
<dbReference type="InParanoid" id="G5BKD5"/>
<dbReference type="InterPro" id="IPR018056">
    <property type="entry name" value="Kringle_CS"/>
</dbReference>
<dbReference type="PROSITE" id="PS00021">
    <property type="entry name" value="KRINGLE_1"/>
    <property type="match status" value="1"/>
</dbReference>
<dbReference type="CDD" id="cd00054">
    <property type="entry name" value="EGF_CA"/>
    <property type="match status" value="1"/>
</dbReference>
<evidence type="ECO:0000256" key="18">
    <source>
        <dbReference type="PROSITE-ProRule" id="PRU00076"/>
    </source>
</evidence>
<dbReference type="STRING" id="10181.G5BKD5"/>
<dbReference type="InterPro" id="IPR038178">
    <property type="entry name" value="Kringle_sf"/>
</dbReference>
<keyword evidence="3 18" id="KW-0245">EGF-like domain</keyword>
<keyword evidence="6" id="KW-0165">Cleavage on pair of basic residues</keyword>
<dbReference type="FunFam" id="2.10.25.10:FF:000463">
    <property type="entry name" value="hyaluronan-binding protein 2"/>
    <property type="match status" value="1"/>
</dbReference>
<evidence type="ECO:0000256" key="16">
    <source>
        <dbReference type="ARBA" id="ARBA00093645"/>
    </source>
</evidence>
<dbReference type="eggNOG" id="KOG1217">
    <property type="taxonomic scope" value="Eukaryota"/>
</dbReference>
<dbReference type="PANTHER" id="PTHR24264:SF40">
    <property type="entry name" value="HYALURONAN-BINDING PROTEIN 2"/>
    <property type="match status" value="1"/>
</dbReference>
<evidence type="ECO:0000256" key="4">
    <source>
        <dbReference type="ARBA" id="ARBA00022572"/>
    </source>
</evidence>
<dbReference type="Pfam" id="PF00089">
    <property type="entry name" value="Trypsin"/>
    <property type="match status" value="1"/>
</dbReference>
<comment type="subunit">
    <text evidence="12">Heterodimer; disulfide-linked. Heterodimer of a 50 kDa heavy and a 27 kDa light chain linked by a disulfide bond.</text>
</comment>
<dbReference type="PROSITE" id="PS01186">
    <property type="entry name" value="EGF_2"/>
    <property type="match status" value="2"/>
</dbReference>
<comment type="subcellular location">
    <subcellularLocation>
        <location evidence="1">Secreted</location>
    </subcellularLocation>
</comment>
<dbReference type="GO" id="GO:0006508">
    <property type="term" value="P:proteolysis"/>
    <property type="evidence" value="ECO:0007669"/>
    <property type="project" value="UniProtKB-KW"/>
</dbReference>
<evidence type="ECO:0000256" key="6">
    <source>
        <dbReference type="ARBA" id="ARBA00022685"/>
    </source>
</evidence>
<dbReference type="Pfam" id="PF00051">
    <property type="entry name" value="Kringle"/>
    <property type="match status" value="1"/>
</dbReference>
<dbReference type="InterPro" id="IPR050127">
    <property type="entry name" value="Serine_Proteases_S1"/>
</dbReference>
<feature type="disulfide bond" evidence="18">
    <location>
        <begin position="205"/>
        <end position="214"/>
    </location>
</feature>
<dbReference type="GO" id="GO:0005615">
    <property type="term" value="C:extracellular space"/>
    <property type="evidence" value="ECO:0007669"/>
    <property type="project" value="TreeGrafter"/>
</dbReference>
<dbReference type="InterPro" id="IPR043504">
    <property type="entry name" value="Peptidase_S1_PA_chymotrypsin"/>
</dbReference>
<dbReference type="Pfam" id="PF00008">
    <property type="entry name" value="EGF"/>
    <property type="match status" value="2"/>
</dbReference>
<evidence type="ECO:0000256" key="17">
    <source>
        <dbReference type="ARBA" id="ARBA00093672"/>
    </source>
</evidence>
<keyword evidence="7" id="KW-0732">Signal</keyword>
<dbReference type="Proteomes" id="UP000006813">
    <property type="component" value="Unassembled WGS sequence"/>
</dbReference>
<dbReference type="InterPro" id="IPR013806">
    <property type="entry name" value="Kringle-like"/>
</dbReference>
<dbReference type="MEROPS" id="S01.033"/>
<keyword evidence="2" id="KW-0964">Secreted</keyword>
<proteinExistence type="predicted"/>
<keyword evidence="8" id="KW-0677">Repeat</keyword>
<evidence type="ECO:0000256" key="13">
    <source>
        <dbReference type="ARBA" id="ARBA00075784"/>
    </source>
</evidence>
<dbReference type="Gene3D" id="2.40.20.10">
    <property type="entry name" value="Plasminogen Kringle 4"/>
    <property type="match status" value="1"/>
</dbReference>
<evidence type="ECO:0000259" key="23">
    <source>
        <dbReference type="PROSITE" id="PS50240"/>
    </source>
</evidence>
<evidence type="ECO:0000256" key="9">
    <source>
        <dbReference type="ARBA" id="ARBA00022801"/>
    </source>
</evidence>
<dbReference type="SMART" id="SM00181">
    <property type="entry name" value="EGF"/>
    <property type="match status" value="3"/>
</dbReference>
<sequence>MQQLSQSEQKVDSDWRLMCLFEDCWGAGSWLFGGPVPAICSKQAISWNCLDEILPPIKAAVSLSCPAVSKVIAIDLGAGLLFQKLRARQQPCDHQLVLSVGPVMLGRLQLGIRKTANASLCADSLTLLHNQFFLKLLPHDLDPDWTPDFYDYSYEENIQDENTNTSLAYSENPDWYYADDDPCQSNPCEHGGNCVISGDTFRCSCQPPFSGNRCQNVETRCRNNPCGQGECLITQSPPYYHCACKHPYTGPDCSRVLPVCRPNPCQNGGLCSRHRRRSKFSCTCSEQFKGRFCEIGSDDCYVGDGYSYRGRVSRTVNQHTCLHWNSHLLMQENYNMFMEDAEGHGIGEHNFCRNPDGDQKPWCFIKANSEMVKWEYCDVSACSALDTANPEQRPVDSPIQHLGFDSCGRTEVAERKIKRIYGGFKSTVGKHPWQASLQTSVPLATSIPQGHFCGGALIYPCWVLTAAHCTDIKTKHLKVVLGDQDLKKTEFHEQTFRVEKIIKYNHYNERDEIPHNDIGKSPLSWPSSLLKLKPVDGHCALESKYVKTVCLPDDSFPSGTECHISGWGVTETGEGSRQLLDAKVKLIASTLCNSRRLYDQTIDDSMICAGNLQKPGQDTCQGDSGGPLTCEKNGIYYVYGIVSWGQECGKKPGVYTQVTKFLNWIKTTMQKEAV</sequence>
<dbReference type="InterPro" id="IPR000742">
    <property type="entry name" value="EGF"/>
</dbReference>
<dbReference type="SUPFAM" id="SSF57196">
    <property type="entry name" value="EGF/Laminin"/>
    <property type="match status" value="2"/>
</dbReference>